<dbReference type="FunFam" id="2.60.40.60:FF:000021">
    <property type="entry name" value="FAT atypical cadherin 1"/>
    <property type="match status" value="1"/>
</dbReference>
<gene>
    <name evidence="14" type="ORF">NMOB1V02_LOCUS3901</name>
</gene>
<feature type="domain" description="Cadherin" evidence="13">
    <location>
        <begin position="620"/>
        <end position="703"/>
    </location>
</feature>
<keyword evidence="8" id="KW-1133">Transmembrane helix</keyword>
<keyword evidence="9" id="KW-0472">Membrane</keyword>
<dbReference type="FunFam" id="2.60.40.60:FF:000026">
    <property type="entry name" value="FAT atypical cadherin 1"/>
    <property type="match status" value="1"/>
</dbReference>
<evidence type="ECO:0000256" key="5">
    <source>
        <dbReference type="ARBA" id="ARBA00022737"/>
    </source>
</evidence>
<dbReference type="PROSITE" id="PS50268">
    <property type="entry name" value="CADHERIN_2"/>
    <property type="match status" value="11"/>
</dbReference>
<evidence type="ECO:0000313" key="15">
    <source>
        <dbReference type="Proteomes" id="UP000678499"/>
    </source>
</evidence>
<dbReference type="PANTHER" id="PTHR24027:SF438">
    <property type="entry name" value="CADHERIN 23"/>
    <property type="match status" value="1"/>
</dbReference>
<keyword evidence="3" id="KW-0812">Transmembrane</keyword>
<comment type="subcellular location">
    <subcellularLocation>
        <location evidence="1">Membrane</location>
        <topology evidence="1">Single-pass membrane protein</topology>
    </subcellularLocation>
</comment>
<protein>
    <recommendedName>
        <fullName evidence="13">Cadherin domain-containing protein</fullName>
    </recommendedName>
</protein>
<dbReference type="PROSITE" id="PS00232">
    <property type="entry name" value="CADHERIN_1"/>
    <property type="match status" value="4"/>
</dbReference>
<feature type="domain" description="Cadherin" evidence="13">
    <location>
        <begin position="704"/>
        <end position="807"/>
    </location>
</feature>
<dbReference type="FunFam" id="2.60.40.60:FF:000051">
    <property type="entry name" value="FAT atypical cadherin 1"/>
    <property type="match status" value="2"/>
</dbReference>
<dbReference type="SUPFAM" id="SSF49313">
    <property type="entry name" value="Cadherin-like"/>
    <property type="match status" value="11"/>
</dbReference>
<dbReference type="EMBL" id="CAJPEX010000558">
    <property type="protein sequence ID" value="CAG0916276.1"/>
    <property type="molecule type" value="Genomic_DNA"/>
</dbReference>
<feature type="domain" description="Cadherin" evidence="13">
    <location>
        <begin position="808"/>
        <end position="908"/>
    </location>
</feature>
<keyword evidence="5" id="KW-0677">Repeat</keyword>
<proteinExistence type="predicted"/>
<dbReference type="FunFam" id="2.60.40.60:FF:000059">
    <property type="entry name" value="FAT atypical cadherin 3"/>
    <property type="match status" value="1"/>
</dbReference>
<evidence type="ECO:0000256" key="4">
    <source>
        <dbReference type="ARBA" id="ARBA00022729"/>
    </source>
</evidence>
<evidence type="ECO:0000256" key="1">
    <source>
        <dbReference type="ARBA" id="ARBA00004167"/>
    </source>
</evidence>
<evidence type="ECO:0000313" key="14">
    <source>
        <dbReference type="EMBL" id="CAD7276124.1"/>
    </source>
</evidence>
<dbReference type="GO" id="GO:0016477">
    <property type="term" value="P:cell migration"/>
    <property type="evidence" value="ECO:0007669"/>
    <property type="project" value="TreeGrafter"/>
</dbReference>
<keyword evidence="6 12" id="KW-0106">Calcium</keyword>
<keyword evidence="7" id="KW-0130">Cell adhesion</keyword>
<name>A0A7R9GBE5_9CRUS</name>
<feature type="domain" description="Cadherin" evidence="13">
    <location>
        <begin position="189"/>
        <end position="293"/>
    </location>
</feature>
<dbReference type="OrthoDB" id="6252479at2759"/>
<evidence type="ECO:0000256" key="9">
    <source>
        <dbReference type="ARBA" id="ARBA00023136"/>
    </source>
</evidence>
<dbReference type="SMART" id="SM00112">
    <property type="entry name" value="CA"/>
    <property type="match status" value="11"/>
</dbReference>
<dbReference type="CDD" id="cd11304">
    <property type="entry name" value="Cadherin_repeat"/>
    <property type="match status" value="11"/>
</dbReference>
<dbReference type="InterPro" id="IPR020894">
    <property type="entry name" value="Cadherin_CS"/>
</dbReference>
<evidence type="ECO:0000256" key="3">
    <source>
        <dbReference type="ARBA" id="ARBA00022692"/>
    </source>
</evidence>
<dbReference type="GO" id="GO:0007156">
    <property type="term" value="P:homophilic cell adhesion via plasma membrane adhesion molecules"/>
    <property type="evidence" value="ECO:0007669"/>
    <property type="project" value="InterPro"/>
</dbReference>
<feature type="domain" description="Cadherin" evidence="13">
    <location>
        <begin position="83"/>
        <end position="188"/>
    </location>
</feature>
<dbReference type="PRINTS" id="PR00205">
    <property type="entry name" value="CADHERIN"/>
</dbReference>
<keyword evidence="10" id="KW-1015">Disulfide bond</keyword>
<dbReference type="GO" id="GO:0016342">
    <property type="term" value="C:catenin complex"/>
    <property type="evidence" value="ECO:0007669"/>
    <property type="project" value="TreeGrafter"/>
</dbReference>
<keyword evidence="4" id="KW-0732">Signal</keyword>
<feature type="domain" description="Cadherin" evidence="13">
    <location>
        <begin position="294"/>
        <end position="381"/>
    </location>
</feature>
<reference evidence="14" key="1">
    <citation type="submission" date="2020-11" db="EMBL/GenBank/DDBJ databases">
        <authorList>
            <person name="Tran Van P."/>
        </authorList>
    </citation>
    <scope>NUCLEOTIDE SEQUENCE</scope>
</reference>
<feature type="domain" description="Cadherin" evidence="13">
    <location>
        <begin position="490"/>
        <end position="604"/>
    </location>
</feature>
<dbReference type="GO" id="GO:0030855">
    <property type="term" value="P:epithelial cell differentiation"/>
    <property type="evidence" value="ECO:0007669"/>
    <property type="project" value="UniProtKB-ARBA"/>
</dbReference>
<dbReference type="AlphaFoldDB" id="A0A7R9GBE5"/>
<evidence type="ECO:0000256" key="2">
    <source>
        <dbReference type="ARBA" id="ARBA00022536"/>
    </source>
</evidence>
<dbReference type="GO" id="GO:0045296">
    <property type="term" value="F:cadherin binding"/>
    <property type="evidence" value="ECO:0007669"/>
    <property type="project" value="TreeGrafter"/>
</dbReference>
<dbReference type="InterPro" id="IPR015919">
    <property type="entry name" value="Cadherin-like_sf"/>
</dbReference>
<dbReference type="EMBL" id="OA882595">
    <property type="protein sequence ID" value="CAD7276124.1"/>
    <property type="molecule type" value="Genomic_DNA"/>
</dbReference>
<accession>A0A7R9GBE5</accession>
<evidence type="ECO:0000256" key="12">
    <source>
        <dbReference type="PROSITE-ProRule" id="PRU00043"/>
    </source>
</evidence>
<dbReference type="Gene3D" id="2.60.40.60">
    <property type="entry name" value="Cadherins"/>
    <property type="match status" value="11"/>
</dbReference>
<dbReference type="GO" id="GO:0007424">
    <property type="term" value="P:open tracheal system development"/>
    <property type="evidence" value="ECO:0007669"/>
    <property type="project" value="UniProtKB-ARBA"/>
</dbReference>
<dbReference type="GO" id="GO:0008104">
    <property type="term" value="P:intracellular protein localization"/>
    <property type="evidence" value="ECO:0007669"/>
    <property type="project" value="UniProtKB-ARBA"/>
</dbReference>
<dbReference type="GO" id="GO:0005509">
    <property type="term" value="F:calcium ion binding"/>
    <property type="evidence" value="ECO:0007669"/>
    <property type="project" value="UniProtKB-UniRule"/>
</dbReference>
<dbReference type="Proteomes" id="UP000678499">
    <property type="component" value="Unassembled WGS sequence"/>
</dbReference>
<evidence type="ECO:0000256" key="11">
    <source>
        <dbReference type="ARBA" id="ARBA00023180"/>
    </source>
</evidence>
<dbReference type="InterPro" id="IPR039808">
    <property type="entry name" value="Cadherin"/>
</dbReference>
<evidence type="ECO:0000256" key="7">
    <source>
        <dbReference type="ARBA" id="ARBA00022889"/>
    </source>
</evidence>
<dbReference type="FunFam" id="2.60.40.60:FF:000032">
    <property type="entry name" value="FAT atypical cadherin 1"/>
    <property type="match status" value="1"/>
</dbReference>
<keyword evidence="11" id="KW-0325">Glycoprotein</keyword>
<dbReference type="InterPro" id="IPR002126">
    <property type="entry name" value="Cadherin-like_dom"/>
</dbReference>
<dbReference type="Pfam" id="PF00028">
    <property type="entry name" value="Cadherin"/>
    <property type="match status" value="9"/>
</dbReference>
<keyword evidence="15" id="KW-1185">Reference proteome</keyword>
<feature type="domain" description="Cadherin" evidence="13">
    <location>
        <begin position="909"/>
        <end position="1009"/>
    </location>
</feature>
<dbReference type="PANTHER" id="PTHR24027">
    <property type="entry name" value="CADHERIN-23"/>
    <property type="match status" value="1"/>
</dbReference>
<evidence type="ECO:0000256" key="8">
    <source>
        <dbReference type="ARBA" id="ARBA00022989"/>
    </source>
</evidence>
<feature type="domain" description="Cadherin" evidence="13">
    <location>
        <begin position="1010"/>
        <end position="1086"/>
    </location>
</feature>
<dbReference type="FunFam" id="2.60.40.60:FF:000010">
    <property type="entry name" value="Cadherin EGF LAG seven-pass G-type receptor 3"/>
    <property type="match status" value="1"/>
</dbReference>
<organism evidence="14">
    <name type="scientific">Notodromas monacha</name>
    <dbReference type="NCBI Taxonomy" id="399045"/>
    <lineage>
        <taxon>Eukaryota</taxon>
        <taxon>Metazoa</taxon>
        <taxon>Ecdysozoa</taxon>
        <taxon>Arthropoda</taxon>
        <taxon>Crustacea</taxon>
        <taxon>Oligostraca</taxon>
        <taxon>Ostracoda</taxon>
        <taxon>Podocopa</taxon>
        <taxon>Podocopida</taxon>
        <taxon>Cypridocopina</taxon>
        <taxon>Cypridoidea</taxon>
        <taxon>Cyprididae</taxon>
        <taxon>Notodromas</taxon>
    </lineage>
</organism>
<sequence length="1092" mass="120441">MTKYPAASSTGEGFLVGLGSGGNSGEEFMVGRDTGSIFLAKQLDWETQREYNLSIRVSDGLFDSVAQILVIVTDTNDNRPEFTERVFEAEISESTPIGSSVIQVSAFDRDEDQRVFYSIHSVQHRSSADLFKIDSTRGLIATSGVLDREAIQKHLLTVMVKDHGNPSLRNFARVRITVKDANDHGPEFLESLIKGTVFESADVGTSVLQVMAFDKDHGENARLTYSIVAGNVGNAFRVDSTLGIISTAKDLDRSRMPEYMLVVQATDSGTPPLSARLHVQILVTVADSAPPKFKHGEYSAEIEENQQPGTFVTSVTARSKSSLYYEIVSGNERKIFAINPSSGVVFIVGRLDYEEGNFFNLTIQAWNTKAGKPGQTAALLLNGGICFTGLFKHGEYSAEIEENQQPGTFVTSVTARSKSSLYYEIVSGNERKIFAINPSSGVVFIVGRLDYEEGNFFNLTIQAWNTMRASSSTLLLVSVLDQNDNFPQFVRSVYEGYVRESASVGSMVLTNSSTPLVVKAVDKDRGLNALLRYDMVENGPENRLFSVDTNTGAVKTKGILDFETMPVVEFKIRVSDSGTPSLRADTVAIVRVHVEDVNDTPPQFDSLFYNATLHLPTYKGVAVAQLNASDPDSSRDSLRFELVHGNEDGAFVLDPVSGLLSIANPGVLDKTHELQVSVSDGKYSGATVVRINCETSLDSGLRFEMDRYEASVEENSTRILIVEIVNLLGLRLNEHVEFRILNPSELFEIGLTSGAIRTCGIPFDRELQEKYEIIIEAVSDAGEYGRRVAHALVEVTVTDINDNRPMFLNLPYYTVMSVSSEQGDVVIQLEAIDLDTGENGRIRYDLVRGEGEIFRVEPRTGKVVLKRALGSDRTSYDILVAAYDGGKVPMFAETTVHIKVMDRLMPVFNKQFFNATVPENAEPYTAVINVVAESPQGRKLIYGISRGNEYEEFGFDFNTGSIFVGDALDYELKSEYELYLRASDSVSGAYSEVPVNIRVTDVNDNPPVFSKLSYEASVSELRAVGAEILKVQASDRDEGMNGAIRYSLEDISLDANSTTWFRVNPITGLITLSRPLDHERMPVHRIFPPKHT</sequence>
<dbReference type="GO" id="GO:0008013">
    <property type="term" value="F:beta-catenin binding"/>
    <property type="evidence" value="ECO:0007669"/>
    <property type="project" value="TreeGrafter"/>
</dbReference>
<keyword evidence="2" id="KW-0245">EGF-like domain</keyword>
<evidence type="ECO:0000256" key="6">
    <source>
        <dbReference type="ARBA" id="ARBA00022837"/>
    </source>
</evidence>
<feature type="domain" description="Cadherin" evidence="13">
    <location>
        <begin position="392"/>
        <end position="489"/>
    </location>
</feature>
<evidence type="ECO:0000259" key="13">
    <source>
        <dbReference type="PROSITE" id="PS50268"/>
    </source>
</evidence>
<dbReference type="FunFam" id="2.60.40.60:FF:000053">
    <property type="entry name" value="FAT atypical cadherin 3"/>
    <property type="match status" value="1"/>
</dbReference>
<dbReference type="FunFam" id="2.60.40.60:FF:000041">
    <property type="entry name" value="FAT atypical cadherin 1"/>
    <property type="match status" value="1"/>
</dbReference>
<evidence type="ECO:0000256" key="10">
    <source>
        <dbReference type="ARBA" id="ARBA00023157"/>
    </source>
</evidence>
<feature type="domain" description="Cadherin" evidence="13">
    <location>
        <begin position="28"/>
        <end position="82"/>
    </location>
</feature>